<accession>A0A6J5GYP4</accession>
<dbReference type="InterPro" id="IPR050953">
    <property type="entry name" value="N4_N6_ade-DNA_methylase"/>
</dbReference>
<dbReference type="SUPFAM" id="SSF53335">
    <property type="entry name" value="S-adenosyl-L-methionine-dependent methyltransferases"/>
    <property type="match status" value="1"/>
</dbReference>
<reference evidence="7 8" key="1">
    <citation type="submission" date="2020-04" db="EMBL/GenBank/DDBJ databases">
        <authorList>
            <person name="De Canck E."/>
        </authorList>
    </citation>
    <scope>NUCLEOTIDE SEQUENCE [LARGE SCALE GENOMIC DNA]</scope>
    <source>
        <strain evidence="7 8">LMG 28688</strain>
    </source>
</reference>
<dbReference type="Pfam" id="PF20466">
    <property type="entry name" value="MmeI_TRD"/>
    <property type="match status" value="1"/>
</dbReference>
<feature type="domain" description="MmeI-like target recognition" evidence="5">
    <location>
        <begin position="292"/>
        <end position="402"/>
    </location>
</feature>
<evidence type="ECO:0000256" key="1">
    <source>
        <dbReference type="ARBA" id="ARBA00011900"/>
    </source>
</evidence>
<dbReference type="Pfam" id="PF20473">
    <property type="entry name" value="MmeI_Mtase"/>
    <property type="match status" value="1"/>
</dbReference>
<comment type="catalytic activity">
    <reaction evidence="4">
        <text>a 2'-deoxyadenosine in DNA + S-adenosyl-L-methionine = an N(6)-methyl-2'-deoxyadenosine in DNA + S-adenosyl-L-homocysteine + H(+)</text>
        <dbReference type="Rhea" id="RHEA:15197"/>
        <dbReference type="Rhea" id="RHEA-COMP:12418"/>
        <dbReference type="Rhea" id="RHEA-COMP:12419"/>
        <dbReference type="ChEBI" id="CHEBI:15378"/>
        <dbReference type="ChEBI" id="CHEBI:57856"/>
        <dbReference type="ChEBI" id="CHEBI:59789"/>
        <dbReference type="ChEBI" id="CHEBI:90615"/>
        <dbReference type="ChEBI" id="CHEBI:90616"/>
        <dbReference type="EC" id="2.1.1.72"/>
    </reaction>
</comment>
<proteinExistence type="predicted"/>
<organism evidence="7 8">
    <name type="scientific">Paraburkholderia caffeinitolerans</name>
    <dbReference type="NCBI Taxonomy" id="1723730"/>
    <lineage>
        <taxon>Bacteria</taxon>
        <taxon>Pseudomonadati</taxon>
        <taxon>Pseudomonadota</taxon>
        <taxon>Betaproteobacteria</taxon>
        <taxon>Burkholderiales</taxon>
        <taxon>Burkholderiaceae</taxon>
        <taxon>Paraburkholderia</taxon>
    </lineage>
</organism>
<dbReference type="InterPro" id="IPR046816">
    <property type="entry name" value="MmeI_Mtase"/>
</dbReference>
<keyword evidence="2" id="KW-0489">Methyltransferase</keyword>
<evidence type="ECO:0000256" key="3">
    <source>
        <dbReference type="ARBA" id="ARBA00022679"/>
    </source>
</evidence>
<dbReference type="Proteomes" id="UP000494119">
    <property type="component" value="Unassembled WGS sequence"/>
</dbReference>
<dbReference type="InterPro" id="IPR046820">
    <property type="entry name" value="MmeI_TRD"/>
</dbReference>
<sequence length="551" mass="60993">MTAVEQPLQIFQLAHWLVIVKSSRLTDRRFGIAPQPHIQTGDALITADGSTAQWPDADVVIGNPPFIGNKKMRGRLGAAYVEALRKAYEGRVPGGADLVCYWFDKANDLISAGQLQRAGLVATNSIRGGRNRQVLQQVCDSARIFNAWSDEAWINEGAAVRVSLICFGLSSIPAVLDGLPAGTIFPDLTSAGEVTRENADLTRARPLAENAGVAFSGITKKGAFDIDGKCARQMLLESGNPNGRHNSDVLSPWKNGEAIVNRDPDKWIINFGERSEVDASLYPGPFTVVENHVKPARSTSNAKGERENWWKLARRAPDMFAAIQGHHRFIVTPEVSKHRIFAWLSPGTVPDKNLVVIARDDLVTFGVLHSRLHELWALRMGTSLEDRPRYTSSTTFRTFPFPPGLTLEDTAYQQTAVLPDGTLIPANLPVGIRRHAAAIARAAKRLDELRQAWLNPPEWTKRVPEVVPMGMKTSPYPDRIEAKPGCEKDLAKRTLTNLYNERPAWLDTTHKDLDKAVASSYGWTDYTPAMRDEEILSRLLTLNLEQSKSTD</sequence>
<dbReference type="GO" id="GO:0009007">
    <property type="term" value="F:site-specific DNA-methyltransferase (adenine-specific) activity"/>
    <property type="evidence" value="ECO:0007669"/>
    <property type="project" value="UniProtKB-EC"/>
</dbReference>
<keyword evidence="8" id="KW-1185">Reference proteome</keyword>
<dbReference type="PANTHER" id="PTHR33841:SF1">
    <property type="entry name" value="DNA METHYLTRANSFERASE A"/>
    <property type="match status" value="1"/>
</dbReference>
<dbReference type="EC" id="2.1.1.72" evidence="1"/>
<dbReference type="AlphaFoldDB" id="A0A6J5GYP4"/>
<evidence type="ECO:0000256" key="4">
    <source>
        <dbReference type="ARBA" id="ARBA00047942"/>
    </source>
</evidence>
<dbReference type="Gene3D" id="3.40.50.150">
    <property type="entry name" value="Vaccinia Virus protein VP39"/>
    <property type="match status" value="1"/>
</dbReference>
<evidence type="ECO:0000313" key="8">
    <source>
        <dbReference type="Proteomes" id="UP000494119"/>
    </source>
</evidence>
<name>A0A6J5GYP4_9BURK</name>
<evidence type="ECO:0000259" key="5">
    <source>
        <dbReference type="Pfam" id="PF20466"/>
    </source>
</evidence>
<dbReference type="InterPro" id="IPR029063">
    <property type="entry name" value="SAM-dependent_MTases_sf"/>
</dbReference>
<protein>
    <recommendedName>
        <fullName evidence="1">site-specific DNA-methyltransferase (adenine-specific)</fullName>
        <ecNumber evidence="1">2.1.1.72</ecNumber>
    </recommendedName>
</protein>
<gene>
    <name evidence="7" type="ORF">LMG28688_06601</name>
</gene>
<keyword evidence="3" id="KW-0808">Transferase</keyword>
<dbReference type="EMBL" id="CADIKL010000055">
    <property type="protein sequence ID" value="CAB3807738.1"/>
    <property type="molecule type" value="Genomic_DNA"/>
</dbReference>
<dbReference type="GO" id="GO:0032259">
    <property type="term" value="P:methylation"/>
    <property type="evidence" value="ECO:0007669"/>
    <property type="project" value="UniProtKB-KW"/>
</dbReference>
<dbReference type="PANTHER" id="PTHR33841">
    <property type="entry name" value="DNA METHYLTRANSFERASE YEEA-RELATED"/>
    <property type="match status" value="1"/>
</dbReference>
<evidence type="ECO:0000256" key="2">
    <source>
        <dbReference type="ARBA" id="ARBA00022603"/>
    </source>
</evidence>
<evidence type="ECO:0000259" key="6">
    <source>
        <dbReference type="Pfam" id="PF20473"/>
    </source>
</evidence>
<evidence type="ECO:0000313" key="7">
    <source>
        <dbReference type="EMBL" id="CAB3807738.1"/>
    </source>
</evidence>
<feature type="domain" description="MmeI-like DNA-methyltransferase" evidence="6">
    <location>
        <begin position="37"/>
        <end position="167"/>
    </location>
</feature>